<dbReference type="OrthoDB" id="5971719at2759"/>
<dbReference type="SMART" id="SM00451">
    <property type="entry name" value="ZnF_U1"/>
    <property type="match status" value="1"/>
</dbReference>
<dbReference type="PROSITE" id="PS50002">
    <property type="entry name" value="SH3"/>
    <property type="match status" value="1"/>
</dbReference>
<dbReference type="InterPro" id="IPR013087">
    <property type="entry name" value="Znf_C2H2_type"/>
</dbReference>
<dbReference type="Proteomes" id="UP001152795">
    <property type="component" value="Unassembled WGS sequence"/>
</dbReference>
<accession>A0A7D9HGS2</accession>
<dbReference type="AlphaFoldDB" id="A0A7D9HGS2"/>
<dbReference type="SUPFAM" id="SSF50044">
    <property type="entry name" value="SH3-domain"/>
    <property type="match status" value="1"/>
</dbReference>
<dbReference type="SMART" id="SM00326">
    <property type="entry name" value="SH3"/>
    <property type="match status" value="1"/>
</dbReference>
<dbReference type="InterPro" id="IPR036028">
    <property type="entry name" value="SH3-like_dom_sf"/>
</dbReference>
<protein>
    <submittedName>
        <fullName evidence="1">Tyrosine- kinase BTK-like</fullName>
    </submittedName>
</protein>
<dbReference type="Gene3D" id="2.30.30.40">
    <property type="entry name" value="SH3 Domains"/>
    <property type="match status" value="1"/>
</dbReference>
<keyword evidence="1" id="KW-0808">Transferase</keyword>
<dbReference type="InterPro" id="IPR001452">
    <property type="entry name" value="SH3_domain"/>
</dbReference>
<dbReference type="InterPro" id="IPR036236">
    <property type="entry name" value="Znf_C2H2_sf"/>
</dbReference>
<proteinExistence type="predicted"/>
<sequence>MYLILWLLLAQLFKVVQGKCHHCRKDGKPGSKSEGPQAPRPPLAAIHGLNPTLLVKYNYKSNPDQPGGFPELTVKQGQKVTFLNVHESEALWWNVKDEDSGQSGYIPGSYVMILEEKPSSLPWLENKRLEEQVETKTKEGPFKDAPAAVWKPYVSAYGGTTTGPVNSDQPKQYYCEICAKQLNGTKPYQAHMVSKAHKEEVAAQS</sequence>
<dbReference type="PROSITE" id="PS00028">
    <property type="entry name" value="ZINC_FINGER_C2H2_1"/>
    <property type="match status" value="1"/>
</dbReference>
<keyword evidence="2" id="KW-1185">Reference proteome</keyword>
<organism evidence="1 2">
    <name type="scientific">Paramuricea clavata</name>
    <name type="common">Red gorgonian</name>
    <name type="synonym">Violescent sea-whip</name>
    <dbReference type="NCBI Taxonomy" id="317549"/>
    <lineage>
        <taxon>Eukaryota</taxon>
        <taxon>Metazoa</taxon>
        <taxon>Cnidaria</taxon>
        <taxon>Anthozoa</taxon>
        <taxon>Octocorallia</taxon>
        <taxon>Malacalcyonacea</taxon>
        <taxon>Plexauridae</taxon>
        <taxon>Paramuricea</taxon>
    </lineage>
</organism>
<dbReference type="EMBL" id="CACRXK020000276">
    <property type="protein sequence ID" value="CAB3980288.1"/>
    <property type="molecule type" value="Genomic_DNA"/>
</dbReference>
<evidence type="ECO:0000313" key="2">
    <source>
        <dbReference type="Proteomes" id="UP001152795"/>
    </source>
</evidence>
<dbReference type="Pfam" id="PF00018">
    <property type="entry name" value="SH3_1"/>
    <property type="match status" value="1"/>
</dbReference>
<dbReference type="GO" id="GO:0008270">
    <property type="term" value="F:zinc ion binding"/>
    <property type="evidence" value="ECO:0007669"/>
    <property type="project" value="InterPro"/>
</dbReference>
<evidence type="ECO:0000313" key="1">
    <source>
        <dbReference type="EMBL" id="CAB3980288.1"/>
    </source>
</evidence>
<dbReference type="InterPro" id="IPR022755">
    <property type="entry name" value="Znf_C2H2_jaz"/>
</dbReference>
<name>A0A7D9HGS2_PARCT</name>
<dbReference type="GO" id="GO:0003676">
    <property type="term" value="F:nucleic acid binding"/>
    <property type="evidence" value="ECO:0007669"/>
    <property type="project" value="InterPro"/>
</dbReference>
<comment type="caution">
    <text evidence="1">The sequence shown here is derived from an EMBL/GenBank/DDBJ whole genome shotgun (WGS) entry which is preliminary data.</text>
</comment>
<dbReference type="Pfam" id="PF12171">
    <property type="entry name" value="zf-C2H2_jaz"/>
    <property type="match status" value="1"/>
</dbReference>
<keyword evidence="1" id="KW-0418">Kinase</keyword>
<dbReference type="Gene3D" id="3.30.160.60">
    <property type="entry name" value="Classic Zinc Finger"/>
    <property type="match status" value="1"/>
</dbReference>
<gene>
    <name evidence="1" type="ORF">PACLA_8A010338</name>
</gene>
<dbReference type="InterPro" id="IPR003604">
    <property type="entry name" value="Matrin/U1-like-C_Znf_C2H2"/>
</dbReference>
<dbReference type="GO" id="GO:0016301">
    <property type="term" value="F:kinase activity"/>
    <property type="evidence" value="ECO:0007669"/>
    <property type="project" value="UniProtKB-KW"/>
</dbReference>
<reference evidence="1" key="1">
    <citation type="submission" date="2020-04" db="EMBL/GenBank/DDBJ databases">
        <authorList>
            <person name="Alioto T."/>
            <person name="Alioto T."/>
            <person name="Gomez Garrido J."/>
        </authorList>
    </citation>
    <scope>NUCLEOTIDE SEQUENCE</scope>
    <source>
        <strain evidence="1">A484AB</strain>
    </source>
</reference>
<dbReference type="SUPFAM" id="SSF57667">
    <property type="entry name" value="beta-beta-alpha zinc fingers"/>
    <property type="match status" value="1"/>
</dbReference>